<dbReference type="PROSITE" id="PS50043">
    <property type="entry name" value="HTH_LUXR_2"/>
    <property type="match status" value="1"/>
</dbReference>
<dbReference type="SMART" id="SM00421">
    <property type="entry name" value="HTH_LUXR"/>
    <property type="match status" value="1"/>
</dbReference>
<reference evidence="6" key="1">
    <citation type="journal article" date="2019" name="Int. J. Syst. Evol. Microbiol.">
        <title>The Global Catalogue of Microorganisms (GCM) 10K type strain sequencing project: providing services to taxonomists for standard genome sequencing and annotation.</title>
        <authorList>
            <consortium name="The Broad Institute Genomics Platform"/>
            <consortium name="The Broad Institute Genome Sequencing Center for Infectious Disease"/>
            <person name="Wu L."/>
            <person name="Ma J."/>
        </authorList>
    </citation>
    <scope>NUCLEOTIDE SEQUENCE [LARGE SCALE GENOMIC DNA]</scope>
    <source>
        <strain evidence="6">KLKA75</strain>
    </source>
</reference>
<dbReference type="RefSeq" id="WP_378263277.1">
    <property type="nucleotide sequence ID" value="NZ_JBHSIT010000014.1"/>
</dbReference>
<keyword evidence="6" id="KW-1185">Reference proteome</keyword>
<evidence type="ECO:0000256" key="2">
    <source>
        <dbReference type="ARBA" id="ARBA00022840"/>
    </source>
</evidence>
<feature type="domain" description="HTH luxR-type" evidence="4">
    <location>
        <begin position="800"/>
        <end position="865"/>
    </location>
</feature>
<evidence type="ECO:0000256" key="1">
    <source>
        <dbReference type="ARBA" id="ARBA00022741"/>
    </source>
</evidence>
<dbReference type="Pfam" id="PF00196">
    <property type="entry name" value="GerE"/>
    <property type="match status" value="1"/>
</dbReference>
<name>A0ABV9UAF5_9ACTN</name>
<dbReference type="PANTHER" id="PTHR16305">
    <property type="entry name" value="TESTICULAR SOLUBLE ADENYLYL CYCLASE"/>
    <property type="match status" value="1"/>
</dbReference>
<dbReference type="InterPro" id="IPR000792">
    <property type="entry name" value="Tscrpt_reg_LuxR_C"/>
</dbReference>
<dbReference type="PRINTS" id="PR00038">
    <property type="entry name" value="HTHLUXR"/>
</dbReference>
<organism evidence="5 6">
    <name type="scientific">Actinomadura gamaensis</name>
    <dbReference type="NCBI Taxonomy" id="1763541"/>
    <lineage>
        <taxon>Bacteria</taxon>
        <taxon>Bacillati</taxon>
        <taxon>Actinomycetota</taxon>
        <taxon>Actinomycetes</taxon>
        <taxon>Streptosporangiales</taxon>
        <taxon>Thermomonosporaceae</taxon>
        <taxon>Actinomadura</taxon>
    </lineage>
</organism>
<gene>
    <name evidence="5" type="ORF">ACFPCY_36750</name>
</gene>
<dbReference type="Proteomes" id="UP001595872">
    <property type="component" value="Unassembled WGS sequence"/>
</dbReference>
<dbReference type="EMBL" id="JBHSIT010000014">
    <property type="protein sequence ID" value="MFC4912898.1"/>
    <property type="molecule type" value="Genomic_DNA"/>
</dbReference>
<dbReference type="InterPro" id="IPR027417">
    <property type="entry name" value="P-loop_NTPase"/>
</dbReference>
<dbReference type="Gene3D" id="3.40.50.300">
    <property type="entry name" value="P-loop containing nucleotide triphosphate hydrolases"/>
    <property type="match status" value="1"/>
</dbReference>
<dbReference type="Pfam" id="PF13191">
    <property type="entry name" value="AAA_16"/>
    <property type="match status" value="1"/>
</dbReference>
<protein>
    <submittedName>
        <fullName evidence="5">AAA family ATPase</fullName>
    </submittedName>
</protein>
<proteinExistence type="predicted"/>
<feature type="compositionally biased region" description="Pro residues" evidence="3">
    <location>
        <begin position="874"/>
        <end position="886"/>
    </location>
</feature>
<accession>A0ABV9UAF5</accession>
<dbReference type="SUPFAM" id="SSF46894">
    <property type="entry name" value="C-terminal effector domain of the bipartite response regulators"/>
    <property type="match status" value="1"/>
</dbReference>
<dbReference type="SUPFAM" id="SSF52540">
    <property type="entry name" value="P-loop containing nucleoside triphosphate hydrolases"/>
    <property type="match status" value="1"/>
</dbReference>
<evidence type="ECO:0000256" key="3">
    <source>
        <dbReference type="SAM" id="MobiDB-lite"/>
    </source>
</evidence>
<dbReference type="PANTHER" id="PTHR16305:SF35">
    <property type="entry name" value="TRANSCRIPTIONAL ACTIVATOR DOMAIN"/>
    <property type="match status" value="1"/>
</dbReference>
<keyword evidence="1" id="KW-0547">Nucleotide-binding</keyword>
<dbReference type="InterPro" id="IPR016032">
    <property type="entry name" value="Sig_transdc_resp-reg_C-effctor"/>
</dbReference>
<comment type="caution">
    <text evidence="5">The sequence shown here is derived from an EMBL/GenBank/DDBJ whole genome shotgun (WGS) entry which is preliminary data.</text>
</comment>
<evidence type="ECO:0000313" key="6">
    <source>
        <dbReference type="Proteomes" id="UP001595872"/>
    </source>
</evidence>
<evidence type="ECO:0000259" key="4">
    <source>
        <dbReference type="PROSITE" id="PS50043"/>
    </source>
</evidence>
<keyword evidence="2" id="KW-0067">ATP-binding</keyword>
<dbReference type="InterPro" id="IPR036388">
    <property type="entry name" value="WH-like_DNA-bd_sf"/>
</dbReference>
<dbReference type="CDD" id="cd06170">
    <property type="entry name" value="LuxR_C_like"/>
    <property type="match status" value="1"/>
</dbReference>
<feature type="region of interest" description="Disordered" evidence="3">
    <location>
        <begin position="864"/>
        <end position="892"/>
    </location>
</feature>
<sequence length="892" mass="94808">MLYGRDTEQNRIAELLDDARDNGRSGVLLLRGEAGIGKSALLEWAADACAHERVLRVTGYEAESNIAFGGLSQLLWPVRDRVEALPSAQAEALRAALGLGHAADGSGDRFGAGLGLLTLLADLAEDGPVLCLVDDAQWLDAASAEALLFAVRRLAAEGVVVLLAARDDGLIGSGLPEIELKRLENCDALRLLEERNLPADAVHRVLHDAAGNPLALLEFGAAAPSFPGMLPVADRVLASFRAQIAALPERTRELLLIAAAEGRGHLPSLVRAAASFGLDLDDLAEAERLRMVEVTGTGIAFRHPLIRAAAYQGAPTARRITVHRALADAADDPECRVRHRAAAAMGPDEDVAAELQLAAERARGKAAIGVVARLYRQAADLSPDDDARAARLAAAADAILTAGSPEHAEETAREAAELTSDPVLLARLARVRATVEVERGNGRTAATLLLDHAERSAPSDTHAMLRSAAAYAWTSGDTASVQAAASRLTDDPFVTGLAALTIEDYETGLPLLARAVREGGPDAVQAAVILGADEQTLDLASAAATRARRLGQIGSLPDILDALAQAQIALGLHADAEASATEALALARDTGLWHGGTRTAAVLTRLAAIEGDESYLTVPSRTPAGSAAALTDASRALLDLARGRHDDVVHRLEDLFHGPHRHSAGVMIASADLVESAVRLDRPDLAATAQARFTRWATAGGQPWARAIVLRNEALLTDSEPPFVQALNFHDQALRPFEKARTELAYGEWLRRHRRRADARNRLRSALESFERLRATPWLDRVRTELRATGEGTTAAVPAAAALLDRLTPQELQVVKLAAEGTSSREIAAQLFLSPRTVEYHLYKAYPKLGISSRRDLARLSFPTAPATLRTPASPKPPRPRIPVPQPAQGCA</sequence>
<dbReference type="Gene3D" id="1.10.10.10">
    <property type="entry name" value="Winged helix-like DNA-binding domain superfamily/Winged helix DNA-binding domain"/>
    <property type="match status" value="1"/>
</dbReference>
<evidence type="ECO:0000313" key="5">
    <source>
        <dbReference type="EMBL" id="MFC4912898.1"/>
    </source>
</evidence>
<dbReference type="InterPro" id="IPR041664">
    <property type="entry name" value="AAA_16"/>
</dbReference>